<dbReference type="PANTHER" id="PTHR39299:SF1">
    <property type="entry name" value="TRANSMEMBRANE PROTEIN"/>
    <property type="match status" value="1"/>
</dbReference>
<reference evidence="2" key="1">
    <citation type="submission" date="2020-11" db="EMBL/GenBank/DDBJ databases">
        <authorList>
            <person name="Tran Van P."/>
        </authorList>
    </citation>
    <scope>NUCLEOTIDE SEQUENCE</scope>
</reference>
<accession>A0A7R8WBZ4</accession>
<dbReference type="PANTHER" id="PTHR39299">
    <property type="entry name" value="TRANSMEMBRANE PROTEIN"/>
    <property type="match status" value="1"/>
</dbReference>
<evidence type="ECO:0000259" key="1">
    <source>
        <dbReference type="Pfam" id="PF25044"/>
    </source>
</evidence>
<protein>
    <recommendedName>
        <fullName evidence="1">DUF7789 domain-containing protein</fullName>
    </recommendedName>
</protein>
<dbReference type="InterPro" id="IPR056691">
    <property type="entry name" value="DUF7789"/>
</dbReference>
<gene>
    <name evidence="2" type="ORF">CTOB1V02_LOCUS5515</name>
</gene>
<name>A0A7R8WBZ4_9CRUS</name>
<dbReference type="AlphaFoldDB" id="A0A7R8WBZ4"/>
<dbReference type="EMBL" id="OB661197">
    <property type="protein sequence ID" value="CAD7227614.1"/>
    <property type="molecule type" value="Genomic_DNA"/>
</dbReference>
<dbReference type="OrthoDB" id="2448307at2759"/>
<feature type="domain" description="DUF7789" evidence="1">
    <location>
        <begin position="195"/>
        <end position="288"/>
    </location>
</feature>
<feature type="domain" description="DUF7789" evidence="1">
    <location>
        <begin position="38"/>
        <end position="180"/>
    </location>
</feature>
<sequence length="339" mass="37939">MQSSSDELNPRSRRGSIHSISELGIRRPRNATQTFLGWSRTFSSLTRWELLYLVISLFSIVGAIGTTIERVVIIPKECDDVIIAVILLINSLFCLVYILRGIFFELPYELLVFVLTVVVVVIYVFISYFGFCPPPPNQVDSGKNSINTACDVTSCPIKLSRLIVASVVSPILICLGLFLISKQFSSWNLVFRSVGGASRLQSAAKLHYAFQSLLWFDFQTDISMVILCLRGGFQELNKTEVLILTIGSLYCVTTRVIAYFAIRRESLILCWIYWISFPVVPAYVIYELDTPATGVLDYGAAVLDKTAYFTGILVQEAETINCVASCAETTVYQFLFLTL</sequence>
<proteinExistence type="predicted"/>
<evidence type="ECO:0000313" key="2">
    <source>
        <dbReference type="EMBL" id="CAD7227614.1"/>
    </source>
</evidence>
<organism evidence="2">
    <name type="scientific">Cyprideis torosa</name>
    <dbReference type="NCBI Taxonomy" id="163714"/>
    <lineage>
        <taxon>Eukaryota</taxon>
        <taxon>Metazoa</taxon>
        <taxon>Ecdysozoa</taxon>
        <taxon>Arthropoda</taxon>
        <taxon>Crustacea</taxon>
        <taxon>Oligostraca</taxon>
        <taxon>Ostracoda</taxon>
        <taxon>Podocopa</taxon>
        <taxon>Podocopida</taxon>
        <taxon>Cytherocopina</taxon>
        <taxon>Cytheroidea</taxon>
        <taxon>Cytherideidae</taxon>
        <taxon>Cyprideis</taxon>
    </lineage>
</organism>
<dbReference type="Pfam" id="PF25044">
    <property type="entry name" value="DUF7789"/>
    <property type="match status" value="2"/>
</dbReference>